<dbReference type="EMBL" id="UINC01189760">
    <property type="protein sequence ID" value="SVE03594.1"/>
    <property type="molecule type" value="Genomic_DNA"/>
</dbReference>
<gene>
    <name evidence="1" type="ORF">METZ01_LOCUS456448</name>
</gene>
<name>A0A383A7I0_9ZZZZ</name>
<sequence>MMNGAKADYVSWTTDKNGNVSDYSKEEIANWDNKTKVSQGKKYIKVVRDGSVFAFICKTDFKHFKIGDVLKPAGYNAPALNSPRGNVLNGNYHIKWTGPLYMDSQKRLRG</sequence>
<evidence type="ECO:0000313" key="1">
    <source>
        <dbReference type="EMBL" id="SVE03594.1"/>
    </source>
</evidence>
<dbReference type="AlphaFoldDB" id="A0A383A7I0"/>
<protein>
    <submittedName>
        <fullName evidence="1">Uncharacterized protein</fullName>
    </submittedName>
</protein>
<organism evidence="1">
    <name type="scientific">marine metagenome</name>
    <dbReference type="NCBI Taxonomy" id="408172"/>
    <lineage>
        <taxon>unclassified sequences</taxon>
        <taxon>metagenomes</taxon>
        <taxon>ecological metagenomes</taxon>
    </lineage>
</organism>
<proteinExistence type="predicted"/>
<accession>A0A383A7I0</accession>
<reference evidence="1" key="1">
    <citation type="submission" date="2018-05" db="EMBL/GenBank/DDBJ databases">
        <authorList>
            <person name="Lanie J.A."/>
            <person name="Ng W.-L."/>
            <person name="Kazmierczak K.M."/>
            <person name="Andrzejewski T.M."/>
            <person name="Davidsen T.M."/>
            <person name="Wayne K.J."/>
            <person name="Tettelin H."/>
            <person name="Glass J.I."/>
            <person name="Rusch D."/>
            <person name="Podicherti R."/>
            <person name="Tsui H.-C.T."/>
            <person name="Winkler M.E."/>
        </authorList>
    </citation>
    <scope>NUCLEOTIDE SEQUENCE</scope>
</reference>